<accession>A0A0W0WNZ4</accession>
<organism evidence="2 3">
    <name type="scientific">Legionella israelensis</name>
    <dbReference type="NCBI Taxonomy" id="454"/>
    <lineage>
        <taxon>Bacteria</taxon>
        <taxon>Pseudomonadati</taxon>
        <taxon>Pseudomonadota</taxon>
        <taxon>Gammaproteobacteria</taxon>
        <taxon>Legionellales</taxon>
        <taxon>Legionellaceae</taxon>
        <taxon>Legionella</taxon>
    </lineage>
</organism>
<keyword evidence="2" id="KW-0489">Methyltransferase</keyword>
<dbReference type="STRING" id="454.Lisr_0189"/>
<evidence type="ECO:0000313" key="2">
    <source>
        <dbReference type="EMBL" id="KTD34011.1"/>
    </source>
</evidence>
<dbReference type="GO" id="GO:0032259">
    <property type="term" value="P:methylation"/>
    <property type="evidence" value="ECO:0007669"/>
    <property type="project" value="UniProtKB-KW"/>
</dbReference>
<keyword evidence="3" id="KW-1185">Reference proteome</keyword>
<dbReference type="CDD" id="cd02440">
    <property type="entry name" value="AdoMet_MTases"/>
    <property type="match status" value="1"/>
</dbReference>
<dbReference type="InterPro" id="IPR029063">
    <property type="entry name" value="SAM-dependent_MTases_sf"/>
</dbReference>
<dbReference type="InterPro" id="IPR025714">
    <property type="entry name" value="Methyltranfer_dom"/>
</dbReference>
<dbReference type="GO" id="GO:0008168">
    <property type="term" value="F:methyltransferase activity"/>
    <property type="evidence" value="ECO:0007669"/>
    <property type="project" value="UniProtKB-KW"/>
</dbReference>
<proteinExistence type="predicted"/>
<dbReference type="Pfam" id="PF13847">
    <property type="entry name" value="Methyltransf_31"/>
    <property type="match status" value="1"/>
</dbReference>
<keyword evidence="2" id="KW-0808">Transferase</keyword>
<gene>
    <name evidence="2" type="primary">iraA</name>
    <name evidence="2" type="ORF">Lisr_0189</name>
</gene>
<comment type="caution">
    <text evidence="2">The sequence shown here is derived from an EMBL/GenBank/DDBJ whole genome shotgun (WGS) entry which is preliminary data.</text>
</comment>
<feature type="domain" description="Methyltransferase" evidence="1">
    <location>
        <begin position="42"/>
        <end position="164"/>
    </location>
</feature>
<name>A0A0W0WNZ4_9GAMM</name>
<dbReference type="AlphaFoldDB" id="A0A0W0WNZ4"/>
<evidence type="ECO:0000313" key="3">
    <source>
        <dbReference type="Proteomes" id="UP000054761"/>
    </source>
</evidence>
<dbReference type="SUPFAM" id="SSF53335">
    <property type="entry name" value="S-adenosyl-L-methionine-dependent methyltransferases"/>
    <property type="match status" value="1"/>
</dbReference>
<protein>
    <submittedName>
        <fullName evidence="2">Small-molecule methyltransferase IraA</fullName>
    </submittedName>
</protein>
<dbReference type="Proteomes" id="UP000054761">
    <property type="component" value="Unassembled WGS sequence"/>
</dbReference>
<dbReference type="RefSeq" id="WP_058500580.1">
    <property type="nucleotide sequence ID" value="NZ_CAAAJA010000005.1"/>
</dbReference>
<dbReference type="PATRIC" id="fig|454.4.peg.197"/>
<dbReference type="OrthoDB" id="9795085at2"/>
<sequence>MTLKGMYNSIAKNYETANRFGSISESHKVAIEQIQKYLPELHPHYKVLDLGVGDGTFLKQLYDVLPKAEMTGIDLSSNMLRLARQKLPLTTIEASATEADHYLPPHSQDLVLAHFINAYIPINTLFNQAKILTRANGYYSMITTTYESFPVAQQQLAEFIAEDTLTSSVVGHYYKAIIKNTTVAAGLDELLYTFKKHQFNVVAHKRLEIPITLYNIEELANFGIEGTWFLNSLTIRMLPKNFLLQRLKRLFGRIFTFPYHDKHIIDVVLARK</sequence>
<evidence type="ECO:0000259" key="1">
    <source>
        <dbReference type="Pfam" id="PF13847"/>
    </source>
</evidence>
<reference evidence="2 3" key="1">
    <citation type="submission" date="2015-11" db="EMBL/GenBank/DDBJ databases">
        <title>Genomic analysis of 38 Legionella species identifies large and diverse effector repertoires.</title>
        <authorList>
            <person name="Burstein D."/>
            <person name="Amaro F."/>
            <person name="Zusman T."/>
            <person name="Lifshitz Z."/>
            <person name="Cohen O."/>
            <person name="Gilbert J.A."/>
            <person name="Pupko T."/>
            <person name="Shuman H.A."/>
            <person name="Segal G."/>
        </authorList>
    </citation>
    <scope>NUCLEOTIDE SEQUENCE [LARGE SCALE GENOMIC DNA]</scope>
    <source>
        <strain evidence="2 3">Bercovier 4</strain>
    </source>
</reference>
<dbReference type="Gene3D" id="3.40.50.150">
    <property type="entry name" value="Vaccinia Virus protein VP39"/>
    <property type="match status" value="1"/>
</dbReference>
<dbReference type="EMBL" id="LNYH01000005">
    <property type="protein sequence ID" value="KTD34011.1"/>
    <property type="molecule type" value="Genomic_DNA"/>
</dbReference>